<evidence type="ECO:0000313" key="2">
    <source>
        <dbReference type="EMBL" id="KAL2544917.1"/>
    </source>
</evidence>
<accession>A0ABD1W5I0</accession>
<name>A0ABD1W5I0_9LAMI</name>
<protein>
    <submittedName>
        <fullName evidence="2">Uncharacterized protein</fullName>
    </submittedName>
</protein>
<feature type="compositionally biased region" description="Basic and acidic residues" evidence="1">
    <location>
        <begin position="207"/>
        <end position="219"/>
    </location>
</feature>
<dbReference type="EMBL" id="JBFOLJ010000004">
    <property type="protein sequence ID" value="KAL2544917.1"/>
    <property type="molecule type" value="Genomic_DNA"/>
</dbReference>
<proteinExistence type="predicted"/>
<evidence type="ECO:0000313" key="3">
    <source>
        <dbReference type="Proteomes" id="UP001604277"/>
    </source>
</evidence>
<sequence>MDPRPFPFPYARIGVGTNIKIPDGNKERERPTKPYLVPNETCQHPEFIMEEPQSGKRKRTKAVIEEIETLRFQLFKSTIKDKDDECFILQMHKIQAVHAINYKLSIHEKDGKKEVEKANRCLVGELEMVPVTEETCGLLVDTKYNLPLQERLVGWTSEVRKRSTPSNITDKYYNHEKVGKNFRSLPEVGTFILFNTIPKYNCKGKKKKEENNLENKDEDVVPLSEENASQGDDEDIFAEILKNPIVNL</sequence>
<feature type="region of interest" description="Disordered" evidence="1">
    <location>
        <begin position="205"/>
        <end position="235"/>
    </location>
</feature>
<evidence type="ECO:0000256" key="1">
    <source>
        <dbReference type="SAM" id="MobiDB-lite"/>
    </source>
</evidence>
<reference evidence="3" key="1">
    <citation type="submission" date="2024-07" db="EMBL/GenBank/DDBJ databases">
        <title>Two chromosome-level genome assemblies of Korean endemic species Abeliophyllum distichum and Forsythia ovata (Oleaceae).</title>
        <authorList>
            <person name="Jang H."/>
        </authorList>
    </citation>
    <scope>NUCLEOTIDE SEQUENCE [LARGE SCALE GENOMIC DNA]</scope>
</reference>
<gene>
    <name evidence="2" type="ORF">Fot_14150</name>
</gene>
<keyword evidence="3" id="KW-1185">Reference proteome</keyword>
<dbReference type="AlphaFoldDB" id="A0ABD1W5I0"/>
<dbReference type="Proteomes" id="UP001604277">
    <property type="component" value="Unassembled WGS sequence"/>
</dbReference>
<organism evidence="2 3">
    <name type="scientific">Forsythia ovata</name>
    <dbReference type="NCBI Taxonomy" id="205694"/>
    <lineage>
        <taxon>Eukaryota</taxon>
        <taxon>Viridiplantae</taxon>
        <taxon>Streptophyta</taxon>
        <taxon>Embryophyta</taxon>
        <taxon>Tracheophyta</taxon>
        <taxon>Spermatophyta</taxon>
        <taxon>Magnoliopsida</taxon>
        <taxon>eudicotyledons</taxon>
        <taxon>Gunneridae</taxon>
        <taxon>Pentapetalae</taxon>
        <taxon>asterids</taxon>
        <taxon>lamiids</taxon>
        <taxon>Lamiales</taxon>
        <taxon>Oleaceae</taxon>
        <taxon>Forsythieae</taxon>
        <taxon>Forsythia</taxon>
    </lineage>
</organism>
<comment type="caution">
    <text evidence="2">The sequence shown here is derived from an EMBL/GenBank/DDBJ whole genome shotgun (WGS) entry which is preliminary data.</text>
</comment>